<protein>
    <submittedName>
        <fullName evidence="1">GNAT family N-acetyltransferase</fullName>
    </submittedName>
</protein>
<keyword evidence="2" id="KW-1185">Reference proteome</keyword>
<dbReference type="Proteomes" id="UP000594603">
    <property type="component" value="Plasmid p1"/>
</dbReference>
<dbReference type="EMBL" id="CP051755">
    <property type="protein sequence ID" value="QPJ86612.1"/>
    <property type="molecule type" value="Genomic_DNA"/>
</dbReference>
<accession>A0ACD1BHP6</accession>
<name>A0ACD1BHP6_9CLOT</name>
<gene>
    <name evidence="1" type="ORF">HH195_11635</name>
</gene>
<keyword evidence="1" id="KW-0614">Plasmid</keyword>
<reference evidence="1" key="1">
    <citation type="submission" date="2020-04" db="EMBL/GenBank/DDBJ databases">
        <title>A novel bacterium ('Candidatus Sarcina troglodytae' sp. nov.) linked to a protracted, uniformly lethal epizootic among sanctuary western chimpanzees (Pan troglodytes verus) in Sierra Leone.</title>
        <authorList>
            <person name="Owens L.A."/>
            <person name="Colitti B."/>
            <person name="Hirji I."/>
            <person name="Pizaro A."/>
            <person name="Jaffe J.E."/>
            <person name="Moittie S."/>
            <person name="Bishop-Lilly K.A."/>
            <person name="Estrella L.A."/>
            <person name="Voegtly L.J."/>
            <person name="Kuhn J.H."/>
            <person name="Suen G."/>
            <person name="Deblois C.L."/>
            <person name="Dunn C."/>
            <person name="Juan-Salles C."/>
            <person name="Goldberg T.L."/>
        </authorList>
    </citation>
    <scope>NUCLEOTIDE SEQUENCE</scope>
    <source>
        <strain evidence="1">JB2</strain>
    </source>
</reference>
<organism evidence="1 2">
    <name type="scientific">Candidatus Sarcina troglodytae</name>
    <dbReference type="NCBI Taxonomy" id="2726954"/>
    <lineage>
        <taxon>Bacteria</taxon>
        <taxon>Bacillati</taxon>
        <taxon>Bacillota</taxon>
        <taxon>Clostridia</taxon>
        <taxon>Eubacteriales</taxon>
        <taxon>Clostridiaceae</taxon>
        <taxon>Sarcina</taxon>
    </lineage>
</organism>
<evidence type="ECO:0000313" key="1">
    <source>
        <dbReference type="EMBL" id="QPJ86612.1"/>
    </source>
</evidence>
<sequence>MQLKLSGFTEKHAKEICNWKYEGEYSIYNYPNYSRAINEKWAITIKQKREKEFFSIVNECNELYGYVRFQTKETEILVGIGLKPTLCRKGLGNVAMKLIIKECAYLYPFKDIILEVRKFNKRAINCYKKAGFIEVSRYNKETSIGPGEFIKMKFNQDGVN</sequence>
<evidence type="ECO:0000313" key="2">
    <source>
        <dbReference type="Proteomes" id="UP000594603"/>
    </source>
</evidence>
<proteinExistence type="predicted"/>
<geneLocation type="plasmid" evidence="1 2">
    <name>p1</name>
</geneLocation>